<reference evidence="1 2" key="1">
    <citation type="journal article" date="2022" name="Int. J. Syst. Evol. Microbiol.">
        <title>Pseudomonas germanica sp. nov., isolated from Iris germanica rhizomes.</title>
        <authorList>
            <person name="Atanasov K.E."/>
            <person name="Galbis D.M."/>
            <person name="Gallego J."/>
            <person name="Serpico A."/>
            <person name="Bosch M."/>
            <person name="Altabella T."/>
            <person name="Ferrer A."/>
        </authorList>
    </citation>
    <scope>NUCLEOTIDE SEQUENCE [LARGE SCALE GENOMIC DNA]</scope>
    <source>
        <strain evidence="1 2">FIT28</strain>
    </source>
</reference>
<accession>A0ABX8YQ81</accession>
<dbReference type="Proteomes" id="UP000824588">
    <property type="component" value="Chromosome"/>
</dbReference>
<name>A0ABX8YQ81_9PSED</name>
<sequence>MNDHEISTDGFELGLPSHVDMLRHECDLLQAELDTTRGDLRRAHQTIGGMIVMHQTLSKELAALKVEHTRISLRLSQFYEVDRAKEVAKFGYSYGDYSKK</sequence>
<gene>
    <name evidence="1" type="ORF">J0G10_01430</name>
</gene>
<keyword evidence="2" id="KW-1185">Reference proteome</keyword>
<evidence type="ECO:0000313" key="2">
    <source>
        <dbReference type="Proteomes" id="UP000824588"/>
    </source>
</evidence>
<proteinExistence type="predicted"/>
<protein>
    <submittedName>
        <fullName evidence="1">Uncharacterized protein</fullName>
    </submittedName>
</protein>
<dbReference type="RefSeq" id="WP_220557250.1">
    <property type="nucleotide sequence ID" value="NZ_CP071586.1"/>
</dbReference>
<dbReference type="EMBL" id="CP071586">
    <property type="protein sequence ID" value="QYY82145.1"/>
    <property type="molecule type" value="Genomic_DNA"/>
</dbReference>
<evidence type="ECO:0000313" key="1">
    <source>
        <dbReference type="EMBL" id="QYY82145.1"/>
    </source>
</evidence>
<organism evidence="1 2">
    <name type="scientific">Pseudomonas germanica</name>
    <dbReference type="NCBI Taxonomy" id="2815720"/>
    <lineage>
        <taxon>Bacteria</taxon>
        <taxon>Pseudomonadati</taxon>
        <taxon>Pseudomonadota</taxon>
        <taxon>Gammaproteobacteria</taxon>
        <taxon>Pseudomonadales</taxon>
        <taxon>Pseudomonadaceae</taxon>
        <taxon>Pseudomonas</taxon>
    </lineage>
</organism>